<sequence>MADFRTKIDEQQGNGMRLELFQFKRKSYAMARAVQATAQGGTAGQAAAAPVYVYPAHEATARQVRIVLEGGAALLEPGALQYAHGAIHTEVQRNESGGFLARAVKSAGSGESAYATRFSGRGEVWTEPTTKHFILAAMDGPQDSLILDDGAFYACDANIQVSTHVHRSVAGLFSGNGLMQPKLTGAGAFVVEAPVPVDEIEVIELDGSGELIVDGDLMLMYSATLQVDLRPLVQGIRNAMRSGEGLVFVFRGRGTVWLTPTAKLG</sequence>
<gene>
    <name evidence="1" type="ORF">GQR91_10890</name>
    <name evidence="2" type="ORF">SAMN05216557_102355</name>
</gene>
<name>A0A1G7IRU3_9SPHN</name>
<dbReference type="InterPro" id="IPR002838">
    <property type="entry name" value="AIM24"/>
</dbReference>
<dbReference type="Gene3D" id="3.60.160.10">
    <property type="entry name" value="Mitochondrial biogenesis AIM24"/>
    <property type="match status" value="1"/>
</dbReference>
<dbReference type="PANTHER" id="PTHR38074:SF1">
    <property type="entry name" value="ALTERED INHERITANCE OF MITOCHONDRIA PROTEIN 24, MITOCHONDRIAL"/>
    <property type="match status" value="1"/>
</dbReference>
<evidence type="ECO:0000313" key="2">
    <source>
        <dbReference type="EMBL" id="SDF15315.1"/>
    </source>
</evidence>
<evidence type="ECO:0000313" key="1">
    <source>
        <dbReference type="EMBL" id="MWC44152.1"/>
    </source>
</evidence>
<dbReference type="Pfam" id="PF01987">
    <property type="entry name" value="AIM24"/>
    <property type="match status" value="1"/>
</dbReference>
<protein>
    <submittedName>
        <fullName evidence="2">Uncharacterized conserved protein, AIM24 family</fullName>
    </submittedName>
</protein>
<dbReference type="EMBL" id="WSUT01000005">
    <property type="protein sequence ID" value="MWC44152.1"/>
    <property type="molecule type" value="Genomic_DNA"/>
</dbReference>
<dbReference type="OrthoDB" id="6048299at2"/>
<proteinExistence type="predicted"/>
<reference evidence="1 4" key="2">
    <citation type="submission" date="2019-12" db="EMBL/GenBank/DDBJ databases">
        <authorList>
            <person name="Zheng J."/>
        </authorList>
    </citation>
    <scope>NUCLEOTIDE SEQUENCE [LARGE SCALE GENOMIC DNA]</scope>
    <source>
        <strain evidence="1 4">DSM 27347</strain>
    </source>
</reference>
<accession>A0A1G7IRU3</accession>
<keyword evidence="3" id="KW-1185">Reference proteome</keyword>
<organism evidence="2 3">
    <name type="scientific">Sphingomonas carotinifaciens</name>
    <dbReference type="NCBI Taxonomy" id="1166323"/>
    <lineage>
        <taxon>Bacteria</taxon>
        <taxon>Pseudomonadati</taxon>
        <taxon>Pseudomonadota</taxon>
        <taxon>Alphaproteobacteria</taxon>
        <taxon>Sphingomonadales</taxon>
        <taxon>Sphingomonadaceae</taxon>
        <taxon>Sphingomonas</taxon>
    </lineage>
</organism>
<evidence type="ECO:0000313" key="4">
    <source>
        <dbReference type="Proteomes" id="UP000436801"/>
    </source>
</evidence>
<dbReference type="InterPro" id="IPR016031">
    <property type="entry name" value="Trp_RNA-bd_attenuator-like_dom"/>
</dbReference>
<reference evidence="2 3" key="1">
    <citation type="submission" date="2016-10" db="EMBL/GenBank/DDBJ databases">
        <authorList>
            <person name="Varghese N."/>
            <person name="Submissions S."/>
        </authorList>
    </citation>
    <scope>NUCLEOTIDE SEQUENCE [LARGE SCALE GENOMIC DNA]</scope>
    <source>
        <strain evidence="2 3">S7-754</strain>
    </source>
</reference>
<dbReference type="PANTHER" id="PTHR38074">
    <property type="entry name" value="ALTERED INHERITANCE OF MITOCHONDRIA PROTEIN 24, MITOCHONDRIAL"/>
    <property type="match status" value="1"/>
</dbReference>
<dbReference type="SUPFAM" id="SSF51219">
    <property type="entry name" value="TRAP-like"/>
    <property type="match status" value="1"/>
</dbReference>
<dbReference type="InterPro" id="IPR036983">
    <property type="entry name" value="AIM24_sf"/>
</dbReference>
<dbReference type="Proteomes" id="UP000436801">
    <property type="component" value="Unassembled WGS sequence"/>
</dbReference>
<dbReference type="EMBL" id="FNBI01000002">
    <property type="protein sequence ID" value="SDF15315.1"/>
    <property type="molecule type" value="Genomic_DNA"/>
</dbReference>
<dbReference type="RefSeq" id="WP_149681744.1">
    <property type="nucleotide sequence ID" value="NZ_FNBI01000002.1"/>
</dbReference>
<evidence type="ECO:0000313" key="3">
    <source>
        <dbReference type="Proteomes" id="UP000323502"/>
    </source>
</evidence>
<dbReference type="AlphaFoldDB" id="A0A1G7IRU3"/>
<dbReference type="Proteomes" id="UP000323502">
    <property type="component" value="Unassembled WGS sequence"/>
</dbReference>